<proteinExistence type="predicted"/>
<keyword evidence="1" id="KW-1133">Transmembrane helix</keyword>
<evidence type="ECO:0000313" key="3">
    <source>
        <dbReference type="Proteomes" id="UP000199599"/>
    </source>
</evidence>
<evidence type="ECO:0000313" key="2">
    <source>
        <dbReference type="EMBL" id="SFD29099.1"/>
    </source>
</evidence>
<name>A0A1I1R487_9LACO</name>
<keyword evidence="1" id="KW-0472">Membrane</keyword>
<dbReference type="Proteomes" id="UP000199599">
    <property type="component" value="Unassembled WGS sequence"/>
</dbReference>
<dbReference type="EMBL" id="FOMN01000001">
    <property type="protein sequence ID" value="SFD29099.1"/>
    <property type="molecule type" value="Genomic_DNA"/>
</dbReference>
<dbReference type="RefSeq" id="WP_090091941.1">
    <property type="nucleotide sequence ID" value="NZ_CBCRVU010000001.1"/>
</dbReference>
<reference evidence="3" key="1">
    <citation type="submission" date="2016-10" db="EMBL/GenBank/DDBJ databases">
        <authorList>
            <person name="Varghese N."/>
            <person name="Submissions S."/>
        </authorList>
    </citation>
    <scope>NUCLEOTIDE SEQUENCE [LARGE SCALE GENOMIC DNA]</scope>
    <source>
        <strain evidence="3">R-53102</strain>
    </source>
</reference>
<feature type="transmembrane region" description="Helical" evidence="1">
    <location>
        <begin position="7"/>
        <end position="30"/>
    </location>
</feature>
<sequence>MNKKHFIILGNVGIIYYSWLLIVLFLSLIITYEGTKTINWSAIAWGILFIFLVIYTFLTSYWKGNIFKLPFKVKTQLESVPQINNKWHCFSIYVVKIDNFKKYHLLRIERR</sequence>
<gene>
    <name evidence="2" type="ORF">SAMN04487792_0131</name>
</gene>
<evidence type="ECO:0000256" key="1">
    <source>
        <dbReference type="SAM" id="Phobius"/>
    </source>
</evidence>
<dbReference type="AlphaFoldDB" id="A0A1I1R487"/>
<keyword evidence="1" id="KW-0812">Transmembrane</keyword>
<dbReference type="STRING" id="1505723.SAMN04487792_0131"/>
<organism evidence="2 3">
    <name type="scientific">Lactobacillus bombicola</name>
    <dbReference type="NCBI Taxonomy" id="1505723"/>
    <lineage>
        <taxon>Bacteria</taxon>
        <taxon>Bacillati</taxon>
        <taxon>Bacillota</taxon>
        <taxon>Bacilli</taxon>
        <taxon>Lactobacillales</taxon>
        <taxon>Lactobacillaceae</taxon>
        <taxon>Lactobacillus</taxon>
    </lineage>
</organism>
<feature type="transmembrane region" description="Helical" evidence="1">
    <location>
        <begin position="42"/>
        <end position="62"/>
    </location>
</feature>
<accession>A0A1I1R487</accession>
<protein>
    <submittedName>
        <fullName evidence="2">Uncharacterized protein</fullName>
    </submittedName>
</protein>